<dbReference type="Proteomes" id="UP000023703">
    <property type="component" value="Chromosome"/>
</dbReference>
<evidence type="ECO:0000259" key="6">
    <source>
        <dbReference type="Pfam" id="PF02518"/>
    </source>
</evidence>
<keyword evidence="2 8" id="KW-0418">Kinase</keyword>
<dbReference type="PANTHER" id="PTHR24421">
    <property type="entry name" value="NITRATE/NITRITE SENSOR PROTEIN NARX-RELATED"/>
    <property type="match status" value="1"/>
</dbReference>
<dbReference type="AlphaFoldDB" id="X5DV58"/>
<keyword evidence="5" id="KW-0472">Membrane</keyword>
<evidence type="ECO:0000256" key="4">
    <source>
        <dbReference type="SAM" id="MobiDB-lite"/>
    </source>
</evidence>
<dbReference type="SUPFAM" id="SSF55874">
    <property type="entry name" value="ATPase domain of HSP90 chaperone/DNA topoisomerase II/histidine kinase"/>
    <property type="match status" value="1"/>
</dbReference>
<feature type="region of interest" description="Disordered" evidence="4">
    <location>
        <begin position="1"/>
        <end position="22"/>
    </location>
</feature>
<reference evidence="8 9" key="1">
    <citation type="journal article" date="2015" name="Int. J. Syst. Evol. Microbiol.">
        <title>Revisiting Corynebacterium glyciniphilum (ex Kubota et al., 1972) sp. nov., nom. rev., isolated from putrefied banana.</title>
        <authorList>
            <person name="Al-Dilaimi A."/>
            <person name="Bednarz H."/>
            <person name="Lomker A."/>
            <person name="Niehaus K."/>
            <person name="Kalinowski J."/>
            <person name="Ruckert C."/>
        </authorList>
    </citation>
    <scope>NUCLEOTIDE SEQUENCE [LARGE SCALE GENOMIC DNA]</scope>
    <source>
        <strain evidence="8">AJ 3170</strain>
    </source>
</reference>
<dbReference type="eggNOG" id="COG4585">
    <property type="taxonomic scope" value="Bacteria"/>
</dbReference>
<sequence length="435" mass="45690">MSHLPVPNGRSSARPGGRPGAPAPDLFRVADGKLIAGVCTGLAAHLGVRLTVVRLIFAVANTVAGVGVIAYGALWVFTTRVASASEASTTAAVSSVRHRGLDPGLINRPVSRVDRLLVVLAMVLFTAGAATKPQVAVSALLLAGGVLLVWRTFGPNALASAPGQQGPPSRVPGGLQWMSLVGGLVLLAIGIGYTVFGIRIDDAATDGTGGVIIPALIAAVALIAGLVVVLIPLWLRLWSMANTTARERAAEEERARIAARIHDSVLQTLTLIQKKSGEPEIAQMARSQERQLRQWLFAPGESVRTETLFGALRVACGEVEDTFGVQIRPVIVGDDRDTDDASVALLLAGREAMVNAAKHSGCQEVNVYLEVTDGGGVELFVRDRGPGFSVEGIPEDRQGVRSSILDRIHRVGGSVEIDSGQFGTEVTLRLEGQTR</sequence>
<dbReference type="PANTHER" id="PTHR24421:SF61">
    <property type="entry name" value="OXYGEN SENSOR HISTIDINE KINASE NREB"/>
    <property type="match status" value="1"/>
</dbReference>
<dbReference type="STRING" id="1404245.CGLY_10460"/>
<evidence type="ECO:0000259" key="7">
    <source>
        <dbReference type="Pfam" id="PF04024"/>
    </source>
</evidence>
<evidence type="ECO:0000313" key="9">
    <source>
        <dbReference type="Proteomes" id="UP000023703"/>
    </source>
</evidence>
<evidence type="ECO:0000256" key="2">
    <source>
        <dbReference type="ARBA" id="ARBA00022777"/>
    </source>
</evidence>
<feature type="domain" description="Phage shock protein PspC N-terminal" evidence="7">
    <location>
        <begin position="25"/>
        <end position="77"/>
    </location>
</feature>
<dbReference type="RefSeq" id="WP_052540030.1">
    <property type="nucleotide sequence ID" value="NZ_CP006842.1"/>
</dbReference>
<dbReference type="InterPro" id="IPR050482">
    <property type="entry name" value="Sensor_HK_TwoCompSys"/>
</dbReference>
<dbReference type="Gene3D" id="3.30.565.10">
    <property type="entry name" value="Histidine kinase-like ATPase, C-terminal domain"/>
    <property type="match status" value="1"/>
</dbReference>
<evidence type="ECO:0000256" key="1">
    <source>
        <dbReference type="ARBA" id="ARBA00022679"/>
    </source>
</evidence>
<dbReference type="InterPro" id="IPR036890">
    <property type="entry name" value="HATPase_C_sf"/>
</dbReference>
<keyword evidence="9" id="KW-1185">Reference proteome</keyword>
<dbReference type="Pfam" id="PF02518">
    <property type="entry name" value="HATPase_c"/>
    <property type="match status" value="1"/>
</dbReference>
<evidence type="ECO:0000256" key="3">
    <source>
        <dbReference type="ARBA" id="ARBA00023012"/>
    </source>
</evidence>
<dbReference type="InterPro" id="IPR007168">
    <property type="entry name" value="Phageshock_PspC_N"/>
</dbReference>
<dbReference type="Pfam" id="PF04024">
    <property type="entry name" value="PspC"/>
    <property type="match status" value="1"/>
</dbReference>
<dbReference type="OrthoDB" id="3534856at2"/>
<keyword evidence="3" id="KW-0902">Two-component regulatory system</keyword>
<gene>
    <name evidence="8" type="ORF">CGLY_10460</name>
</gene>
<protein>
    <submittedName>
        <fullName evidence="8">Two-component system, sensory histidine kinase</fullName>
    </submittedName>
</protein>
<feature type="transmembrane region" description="Helical" evidence="5">
    <location>
        <begin position="55"/>
        <end position="77"/>
    </location>
</feature>
<dbReference type="InterPro" id="IPR003594">
    <property type="entry name" value="HATPase_dom"/>
</dbReference>
<keyword evidence="1" id="KW-0808">Transferase</keyword>
<feature type="transmembrane region" description="Helical" evidence="5">
    <location>
        <begin position="136"/>
        <end position="154"/>
    </location>
</feature>
<keyword evidence="5" id="KW-1133">Transmembrane helix</keyword>
<feature type="transmembrane region" description="Helical" evidence="5">
    <location>
        <begin position="175"/>
        <end position="200"/>
    </location>
</feature>
<dbReference type="GO" id="GO:0000160">
    <property type="term" value="P:phosphorelay signal transduction system"/>
    <property type="evidence" value="ECO:0007669"/>
    <property type="project" value="UniProtKB-KW"/>
</dbReference>
<organism evidence="8 9">
    <name type="scientific">Corynebacterium glyciniphilum AJ 3170</name>
    <dbReference type="NCBI Taxonomy" id="1404245"/>
    <lineage>
        <taxon>Bacteria</taxon>
        <taxon>Bacillati</taxon>
        <taxon>Actinomycetota</taxon>
        <taxon>Actinomycetes</taxon>
        <taxon>Mycobacteriales</taxon>
        <taxon>Corynebacteriaceae</taxon>
        <taxon>Corynebacterium</taxon>
    </lineage>
</organism>
<dbReference type="GO" id="GO:0016301">
    <property type="term" value="F:kinase activity"/>
    <property type="evidence" value="ECO:0007669"/>
    <property type="project" value="UniProtKB-KW"/>
</dbReference>
<dbReference type="Gene3D" id="1.20.5.1930">
    <property type="match status" value="1"/>
</dbReference>
<feature type="domain" description="Histidine kinase/HSP90-like ATPase" evidence="6">
    <location>
        <begin position="348"/>
        <end position="431"/>
    </location>
</feature>
<dbReference type="EMBL" id="CP006842">
    <property type="protein sequence ID" value="AHW64537.1"/>
    <property type="molecule type" value="Genomic_DNA"/>
</dbReference>
<accession>X5DV58</accession>
<proteinExistence type="predicted"/>
<feature type="transmembrane region" description="Helical" evidence="5">
    <location>
        <begin position="212"/>
        <end position="235"/>
    </location>
</feature>
<dbReference type="KEGG" id="cgy:CGLY_10460"/>
<evidence type="ECO:0000256" key="5">
    <source>
        <dbReference type="SAM" id="Phobius"/>
    </source>
</evidence>
<name>X5DV58_9CORY</name>
<keyword evidence="5" id="KW-0812">Transmembrane</keyword>
<dbReference type="HOGENOM" id="CLU_036172_0_0_11"/>
<evidence type="ECO:0000313" key="8">
    <source>
        <dbReference type="EMBL" id="AHW64537.1"/>
    </source>
</evidence>